<dbReference type="Gene3D" id="3.40.190.10">
    <property type="entry name" value="Periplasmic binding protein-like II"/>
    <property type="match status" value="2"/>
</dbReference>
<dbReference type="CDD" id="cd04905">
    <property type="entry name" value="ACT_CM-PDT"/>
    <property type="match status" value="1"/>
</dbReference>
<dbReference type="PROSITE" id="PS51171">
    <property type="entry name" value="PREPHENATE_DEHYDR_3"/>
    <property type="match status" value="1"/>
</dbReference>
<feature type="domain" description="ACT" evidence="10">
    <location>
        <begin position="203"/>
        <end position="278"/>
    </location>
</feature>
<dbReference type="Pfam" id="PF00800">
    <property type="entry name" value="PDT"/>
    <property type="match status" value="1"/>
</dbReference>
<dbReference type="NCBIfam" id="NF008866">
    <property type="entry name" value="PRK11899.1"/>
    <property type="match status" value="1"/>
</dbReference>
<evidence type="ECO:0000256" key="5">
    <source>
        <dbReference type="ARBA" id="ARBA00023222"/>
    </source>
</evidence>
<comment type="catalytic activity">
    <reaction evidence="7">
        <text>prephenate + H(+) = 3-phenylpyruvate + CO2 + H2O</text>
        <dbReference type="Rhea" id="RHEA:21648"/>
        <dbReference type="ChEBI" id="CHEBI:15377"/>
        <dbReference type="ChEBI" id="CHEBI:15378"/>
        <dbReference type="ChEBI" id="CHEBI:16526"/>
        <dbReference type="ChEBI" id="CHEBI:18005"/>
        <dbReference type="ChEBI" id="CHEBI:29934"/>
        <dbReference type="EC" id="4.2.1.51"/>
    </reaction>
</comment>
<dbReference type="OrthoDB" id="9802281at2"/>
<protein>
    <recommendedName>
        <fullName evidence="2">prephenate dehydratase</fullName>
        <ecNumber evidence="2">4.2.1.51</ecNumber>
    </recommendedName>
</protein>
<sequence length="294" mass="32105">MDKQIIAYQGVSGAYSHLACQRVFPDLEAFACEDFQSAILMVERGEAQYAMIPLENSTAGRVEEIYRLLPRTHLQIVAEHFEPVNHCLLALPGVELADIKTVSSHPQALAQCFHHLAKLNIKAVAAVDTALSAKDLAAKNLANKGVSADSHSAIASVLAAELYGLNVVAENFQDVSGNTTRFIVLAKTASSKVYDAEQFYITSLLFSVRNIPAALYKALGGFATNGVNLIKLESYMDGGTMEATHFHIDLAGHPEQTNMVRALSEFDFFAKDVRVLGSYPAHGYRRKNEFVSII</sequence>
<dbReference type="CDD" id="cd13631">
    <property type="entry name" value="PBP2_Ct-PDT_like"/>
    <property type="match status" value="1"/>
</dbReference>
<dbReference type="InterPro" id="IPR008242">
    <property type="entry name" value="Chor_mutase/pphenate_deHydtase"/>
</dbReference>
<dbReference type="PIRSF" id="PIRSF001500">
    <property type="entry name" value="Chor_mut_pdt_Ppr"/>
    <property type="match status" value="1"/>
</dbReference>
<keyword evidence="4" id="KW-0057">Aromatic amino acid biosynthesis</keyword>
<feature type="domain" description="Prephenate dehydratase" evidence="9">
    <location>
        <begin position="5"/>
        <end position="187"/>
    </location>
</feature>
<dbReference type="GO" id="GO:0004664">
    <property type="term" value="F:prephenate dehydratase activity"/>
    <property type="evidence" value="ECO:0007669"/>
    <property type="project" value="UniProtKB-EC"/>
</dbReference>
<organism evidence="11 12">
    <name type="scientific">Oleispira antarctica RB-8</name>
    <dbReference type="NCBI Taxonomy" id="698738"/>
    <lineage>
        <taxon>Bacteria</taxon>
        <taxon>Pseudomonadati</taxon>
        <taxon>Pseudomonadota</taxon>
        <taxon>Gammaproteobacteria</taxon>
        <taxon>Oceanospirillales</taxon>
        <taxon>Oceanospirillaceae</taxon>
        <taxon>Oleispira</taxon>
    </lineage>
</organism>
<evidence type="ECO:0000259" key="9">
    <source>
        <dbReference type="PROSITE" id="PS51171"/>
    </source>
</evidence>
<dbReference type="InterPro" id="IPR045865">
    <property type="entry name" value="ACT-like_dom_sf"/>
</dbReference>
<name>R4YN18_OLEAN</name>
<proteinExistence type="predicted"/>
<dbReference type="SUPFAM" id="SSF55021">
    <property type="entry name" value="ACT-like"/>
    <property type="match status" value="1"/>
</dbReference>
<dbReference type="PROSITE" id="PS51671">
    <property type="entry name" value="ACT"/>
    <property type="match status" value="1"/>
</dbReference>
<dbReference type="PROSITE" id="PS00857">
    <property type="entry name" value="PREPHENATE_DEHYDR_1"/>
    <property type="match status" value="1"/>
</dbReference>
<keyword evidence="6 11" id="KW-0456">Lyase</keyword>
<dbReference type="UniPathway" id="UPA00121">
    <property type="reaction ID" value="UER00345"/>
</dbReference>
<dbReference type="AlphaFoldDB" id="R4YN18"/>
<evidence type="ECO:0000313" key="11">
    <source>
        <dbReference type="EMBL" id="CCK76327.1"/>
    </source>
</evidence>
<keyword evidence="5" id="KW-0584">Phenylalanine biosynthesis</keyword>
<evidence type="ECO:0000259" key="10">
    <source>
        <dbReference type="PROSITE" id="PS51671"/>
    </source>
</evidence>
<dbReference type="GO" id="GO:0009094">
    <property type="term" value="P:L-phenylalanine biosynthetic process"/>
    <property type="evidence" value="ECO:0007669"/>
    <property type="project" value="UniProtKB-UniPathway"/>
</dbReference>
<reference evidence="11 12" key="1">
    <citation type="journal article" date="2013" name="Nat. Commun.">
        <title>Genome sequence and functional genomic analysis of the oil-degrading bacterium Oleispira antarctica.</title>
        <authorList>
            <person name="Kube M."/>
            <person name="Chernikova T.N."/>
            <person name="Al-Ramahi Y."/>
            <person name="Beloqui A."/>
            <person name="Lopez-Cortez N."/>
            <person name="Guazzaroni M.E."/>
            <person name="Heipieper H.J."/>
            <person name="Klages S."/>
            <person name="Kotsyurbenko O.R."/>
            <person name="Langer I."/>
            <person name="Nechitaylo T.Y."/>
            <person name="Lunsdorf H."/>
            <person name="Fernandez M."/>
            <person name="Juarez S."/>
            <person name="Ciordia S."/>
            <person name="Singer A."/>
            <person name="Kagan O."/>
            <person name="Egorova O."/>
            <person name="Petit P.A."/>
            <person name="Stogios P."/>
            <person name="Kim Y."/>
            <person name="Tchigvintsev A."/>
            <person name="Flick R."/>
            <person name="Denaro R."/>
            <person name="Genovese M."/>
            <person name="Albar J.P."/>
            <person name="Reva O.N."/>
            <person name="Martinez-Gomariz M."/>
            <person name="Tran H."/>
            <person name="Ferrer M."/>
            <person name="Savchenko A."/>
            <person name="Yakunin A.F."/>
            <person name="Yakimov M.M."/>
            <person name="Golyshina O.V."/>
            <person name="Reinhardt R."/>
            <person name="Golyshin P.N."/>
        </authorList>
    </citation>
    <scope>NUCLEOTIDE SEQUENCE [LARGE SCALE GENOMIC DNA]</scope>
</reference>
<dbReference type="Proteomes" id="UP000032749">
    <property type="component" value="Chromosome"/>
</dbReference>
<evidence type="ECO:0000256" key="6">
    <source>
        <dbReference type="ARBA" id="ARBA00023239"/>
    </source>
</evidence>
<evidence type="ECO:0000256" key="2">
    <source>
        <dbReference type="ARBA" id="ARBA00013147"/>
    </source>
</evidence>
<dbReference type="PANTHER" id="PTHR21022">
    <property type="entry name" value="PREPHENATE DEHYDRATASE P PROTEIN"/>
    <property type="match status" value="1"/>
</dbReference>
<comment type="pathway">
    <text evidence="1">Amino-acid biosynthesis; L-phenylalanine biosynthesis; phenylpyruvate from prephenate: step 1/1.</text>
</comment>
<feature type="site" description="Essential for prephenate dehydratase activity" evidence="8">
    <location>
        <position position="180"/>
    </location>
</feature>
<dbReference type="PATRIC" id="fig|698738.3.peg.2227"/>
<evidence type="ECO:0000256" key="1">
    <source>
        <dbReference type="ARBA" id="ARBA00004741"/>
    </source>
</evidence>
<dbReference type="InterPro" id="IPR002912">
    <property type="entry name" value="ACT_dom"/>
</dbReference>
<dbReference type="Gene3D" id="3.30.70.260">
    <property type="match status" value="1"/>
</dbReference>
<keyword evidence="3" id="KW-0028">Amino-acid biosynthesis</keyword>
<dbReference type="HOGENOM" id="CLU_035008_4_2_6"/>
<dbReference type="GO" id="GO:0005737">
    <property type="term" value="C:cytoplasm"/>
    <property type="evidence" value="ECO:0007669"/>
    <property type="project" value="TreeGrafter"/>
</dbReference>
<dbReference type="PANTHER" id="PTHR21022:SF19">
    <property type="entry name" value="PREPHENATE DEHYDRATASE-RELATED"/>
    <property type="match status" value="1"/>
</dbReference>
<evidence type="ECO:0000256" key="4">
    <source>
        <dbReference type="ARBA" id="ARBA00023141"/>
    </source>
</evidence>
<dbReference type="SUPFAM" id="SSF53850">
    <property type="entry name" value="Periplasmic binding protein-like II"/>
    <property type="match status" value="1"/>
</dbReference>
<evidence type="ECO:0000256" key="7">
    <source>
        <dbReference type="ARBA" id="ARBA00047848"/>
    </source>
</evidence>
<gene>
    <name evidence="11" type="ORF">OLEAN_C21510</name>
</gene>
<dbReference type="KEGG" id="oai:OLEAN_C21510"/>
<dbReference type="STRING" id="698738.OLEAN_C21510"/>
<dbReference type="InterPro" id="IPR001086">
    <property type="entry name" value="Preph_deHydtase"/>
</dbReference>
<keyword evidence="12" id="KW-1185">Reference proteome</keyword>
<dbReference type="InterPro" id="IPR018528">
    <property type="entry name" value="Preph_deHydtase_CS"/>
</dbReference>
<evidence type="ECO:0000256" key="3">
    <source>
        <dbReference type="ARBA" id="ARBA00022605"/>
    </source>
</evidence>
<evidence type="ECO:0000256" key="8">
    <source>
        <dbReference type="PIRSR" id="PIRSR001500-2"/>
    </source>
</evidence>
<evidence type="ECO:0000313" key="12">
    <source>
        <dbReference type="Proteomes" id="UP000032749"/>
    </source>
</evidence>
<dbReference type="EC" id="4.2.1.51" evidence="2"/>
<dbReference type="EMBL" id="FO203512">
    <property type="protein sequence ID" value="CCK76327.1"/>
    <property type="molecule type" value="Genomic_DNA"/>
</dbReference>
<accession>R4YN18</accession>